<evidence type="ECO:0000256" key="1">
    <source>
        <dbReference type="ARBA" id="ARBA00022801"/>
    </source>
</evidence>
<dbReference type="STRING" id="291331.XOO4247"/>
<dbReference type="InterPro" id="IPR023293">
    <property type="entry name" value="dGTP_triP_hydro_central_sf"/>
</dbReference>
<dbReference type="Gene3D" id="1.10.3210.10">
    <property type="entry name" value="Hypothetical protein af1432"/>
    <property type="match status" value="1"/>
</dbReference>
<dbReference type="InterPro" id="IPR006674">
    <property type="entry name" value="HD_domain"/>
</dbReference>
<dbReference type="SUPFAM" id="SSF109604">
    <property type="entry name" value="HD-domain/PDEase-like"/>
    <property type="match status" value="1"/>
</dbReference>
<dbReference type="Gene3D" id="1.10.3550.10">
    <property type="entry name" value="eoxyguanosinetriphosphate triphosphohydrolase domain-like"/>
    <property type="match status" value="1"/>
</dbReference>
<dbReference type="AlphaFoldDB" id="Q5GUX2"/>
<dbReference type="GO" id="GO:0006203">
    <property type="term" value="P:dGTP catabolic process"/>
    <property type="evidence" value="ECO:0007669"/>
    <property type="project" value="TreeGrafter"/>
</dbReference>
<keyword evidence="4" id="KW-1185">Reference proteome</keyword>
<protein>
    <submittedName>
        <fullName evidence="3">Deoxyguanosinetriphosphate triphosphohydrolase</fullName>
    </submittedName>
</protein>
<dbReference type="Pfam" id="PF01966">
    <property type="entry name" value="HD"/>
    <property type="match status" value="1"/>
</dbReference>
<dbReference type="InterPro" id="IPR003607">
    <property type="entry name" value="HD/PDEase_dom"/>
</dbReference>
<dbReference type="InterPro" id="IPR050135">
    <property type="entry name" value="dGTPase-like"/>
</dbReference>
<dbReference type="PANTHER" id="PTHR11373:SF32">
    <property type="entry name" value="DEOXYGUANOSINETRIPHOSPHATE TRIPHOSPHOHYDROLASE"/>
    <property type="match status" value="1"/>
</dbReference>
<dbReference type="InterPro" id="IPR027432">
    <property type="entry name" value="dGTP_triphosphohydrolase_C"/>
</dbReference>
<dbReference type="PANTHER" id="PTHR11373">
    <property type="entry name" value="DEOXYNUCLEOSIDE TRIPHOSPHATE TRIPHOSPHOHYDROLASE"/>
    <property type="match status" value="1"/>
</dbReference>
<organism evidence="3 4">
    <name type="scientific">Xanthomonas oryzae pv. oryzae (strain KACC10331 / KXO85)</name>
    <dbReference type="NCBI Taxonomy" id="291331"/>
    <lineage>
        <taxon>Bacteria</taxon>
        <taxon>Pseudomonadati</taxon>
        <taxon>Pseudomonadota</taxon>
        <taxon>Gammaproteobacteria</taxon>
        <taxon>Lysobacterales</taxon>
        <taxon>Lysobacteraceae</taxon>
        <taxon>Xanthomonas</taxon>
    </lineage>
</organism>
<dbReference type="Gene3D" id="1.10.3410.10">
    <property type="entry name" value="putative deoxyguanosinetriphosphate triphosphohydrolase like domain"/>
    <property type="match status" value="1"/>
</dbReference>
<dbReference type="HOGENOM" id="CLU_028163_2_1_6"/>
<keyword evidence="1" id="KW-0378">Hydrolase</keyword>
<sequence>MRNKEGDLLGRLLCFVWVTITLREKHKGREGMYQTLLTNERLRPSSRGKESIAQEVESDRSRVLYSASFRRLQRKTQVFPLEDNAAVRTRLTHSLEVAHVGRFLATSVIQRVSEKGLIASWGLDLTDFKHAFVVTVEVACLLHDIGNPPFGHFGEAAIAKWFTKCSAKNSYFNDFTGFDGNPQGFRIVTKLNGSDGLTGMNLTLSQLASTLKYPSTPSEKSRYKKFGAFFTEQEALKDVRDKFSLRPEQRHPLAYLMEAADDICYCLSDIEDGVEKRLLTHDKFIDELMSEVDSATSVKLIVEATRDSARAASKVDETVAFRSALVRRFVAAAASNYVDEHEEIMSGSLQEVIQEDSEYGLLLTAIKKVVRNNVYTDPSIQSLELSGYAAITGLLDRFGILLEVPREKFLCLLAPGARIAGYDVEKRLVDFIAGRHVSTYRQAVESCNDDDESWHRAHLIVDYISGMTDSFAMEMHKILGGTKW</sequence>
<dbReference type="PROSITE" id="PS51831">
    <property type="entry name" value="HD"/>
    <property type="match status" value="1"/>
</dbReference>
<gene>
    <name evidence="3" type="primary">dgt</name>
    <name evidence="3" type="ordered locus">XOO4247</name>
</gene>
<dbReference type="SMART" id="SM00471">
    <property type="entry name" value="HDc"/>
    <property type="match status" value="1"/>
</dbReference>
<reference evidence="3 4" key="1">
    <citation type="journal article" date="2005" name="Nucleic Acids Res.">
        <title>The genome sequence of Xanthomonas oryzae pathovar oryzae KACC10331, the bacterial blight pathogen of rice.</title>
        <authorList>
            <person name="Lee B.M."/>
            <person name="Park Y.J."/>
            <person name="Park D.S."/>
            <person name="Kang H.W."/>
            <person name="Kim J.G."/>
            <person name="Song E.S."/>
            <person name="Park I.C."/>
            <person name="Yoon U.H."/>
            <person name="Hahn J.H."/>
            <person name="Koo B.S."/>
            <person name="Lee G.B."/>
            <person name="Kim H."/>
            <person name="Park H.S."/>
            <person name="Yoon K.O."/>
            <person name="Kim J.H."/>
            <person name="Jung C.H."/>
            <person name="Koh N.H."/>
            <person name="Seo J.S."/>
            <person name="Go S.J."/>
        </authorList>
    </citation>
    <scope>NUCLEOTIDE SEQUENCE [LARGE SCALE GENOMIC DNA]</scope>
    <source>
        <strain evidence="4">KACC10331 / KXO85</strain>
    </source>
</reference>
<accession>Q5GUX2</accession>
<evidence type="ECO:0000313" key="4">
    <source>
        <dbReference type="Proteomes" id="UP000006735"/>
    </source>
</evidence>
<dbReference type="CDD" id="cd00077">
    <property type="entry name" value="HDc"/>
    <property type="match status" value="1"/>
</dbReference>
<evidence type="ECO:0000259" key="2">
    <source>
        <dbReference type="PROSITE" id="PS51831"/>
    </source>
</evidence>
<dbReference type="EMBL" id="AE013598">
    <property type="protein sequence ID" value="AAW77501.1"/>
    <property type="molecule type" value="Genomic_DNA"/>
</dbReference>
<dbReference type="GO" id="GO:0008832">
    <property type="term" value="F:dGTPase activity"/>
    <property type="evidence" value="ECO:0007669"/>
    <property type="project" value="TreeGrafter"/>
</dbReference>
<dbReference type="KEGG" id="xoo:XOO4247"/>
<evidence type="ECO:0000313" key="3">
    <source>
        <dbReference type="EMBL" id="AAW77501.1"/>
    </source>
</evidence>
<proteinExistence type="predicted"/>
<dbReference type="InterPro" id="IPR026875">
    <property type="entry name" value="PHydrolase_assoc_dom"/>
</dbReference>
<dbReference type="NCBIfam" id="TIGR01353">
    <property type="entry name" value="dGTP_triPase"/>
    <property type="match status" value="1"/>
</dbReference>
<dbReference type="InterPro" id="IPR006261">
    <property type="entry name" value="dGTPase"/>
</dbReference>
<dbReference type="Proteomes" id="UP000006735">
    <property type="component" value="Chromosome"/>
</dbReference>
<feature type="domain" description="HD" evidence="2">
    <location>
        <begin position="90"/>
        <end position="266"/>
    </location>
</feature>
<dbReference type="Pfam" id="PF13286">
    <property type="entry name" value="HD_assoc"/>
    <property type="match status" value="1"/>
</dbReference>
<name>Q5GUX2_XANOR</name>